<comment type="caution">
    <text evidence="2">The sequence shown here is derived from an EMBL/GenBank/DDBJ whole genome shotgun (WGS) entry which is preliminary data.</text>
</comment>
<evidence type="ECO:0000313" key="2">
    <source>
        <dbReference type="EMBL" id="MFC5583613.1"/>
    </source>
</evidence>
<keyword evidence="3" id="KW-1185">Reference proteome</keyword>
<sequence length="123" mass="13385">MSAALNAMAAEVLLLLRLALTDDPLGKREKTVLSRIASCLLHLSPNETSDILVSLEDLSTDRDLMQARAGLRQGSHERRIILAETMFELAQRDPELAPRADRLTARVCDVLGLGADEVAHLSG</sequence>
<proteinExistence type="predicted"/>
<feature type="domain" description="Co-chaperone DjlA N-terminal" evidence="1">
    <location>
        <begin position="12"/>
        <end position="119"/>
    </location>
</feature>
<evidence type="ECO:0000313" key="3">
    <source>
        <dbReference type="Proteomes" id="UP001596107"/>
    </source>
</evidence>
<dbReference type="EMBL" id="JBHSNB010000001">
    <property type="protein sequence ID" value="MFC5583613.1"/>
    <property type="molecule type" value="Genomic_DNA"/>
</dbReference>
<dbReference type="SUPFAM" id="SSF158682">
    <property type="entry name" value="TerB-like"/>
    <property type="match status" value="1"/>
</dbReference>
<dbReference type="InterPro" id="IPR029024">
    <property type="entry name" value="TerB-like"/>
</dbReference>
<accession>A0ABW0T3R9</accession>
<gene>
    <name evidence="2" type="ORF">ACFPOD_00680</name>
</gene>
<dbReference type="RefSeq" id="WP_223020509.1">
    <property type="nucleotide sequence ID" value="NZ_JBHSNB010000001.1"/>
</dbReference>
<reference evidence="3" key="1">
    <citation type="journal article" date="2019" name="Int. J. Syst. Evol. Microbiol.">
        <title>The Global Catalogue of Microorganisms (GCM) 10K type strain sequencing project: providing services to taxonomists for standard genome sequencing and annotation.</title>
        <authorList>
            <consortium name="The Broad Institute Genomics Platform"/>
            <consortium name="The Broad Institute Genome Sequencing Center for Infectious Disease"/>
            <person name="Wu L."/>
            <person name="Ma J."/>
        </authorList>
    </citation>
    <scope>NUCLEOTIDE SEQUENCE [LARGE SCALE GENOMIC DNA]</scope>
    <source>
        <strain evidence="3">JCM 3366</strain>
    </source>
</reference>
<evidence type="ECO:0000259" key="1">
    <source>
        <dbReference type="Pfam" id="PF05099"/>
    </source>
</evidence>
<dbReference type="Proteomes" id="UP001596107">
    <property type="component" value="Unassembled WGS sequence"/>
</dbReference>
<name>A0ABW0T3R9_9HYPH</name>
<dbReference type="InterPro" id="IPR007791">
    <property type="entry name" value="DjlA_N"/>
</dbReference>
<organism evidence="2 3">
    <name type="scientific">Nitratireductor kimnyeongensis</name>
    <dbReference type="NCBI Taxonomy" id="430679"/>
    <lineage>
        <taxon>Bacteria</taxon>
        <taxon>Pseudomonadati</taxon>
        <taxon>Pseudomonadota</taxon>
        <taxon>Alphaproteobacteria</taxon>
        <taxon>Hyphomicrobiales</taxon>
        <taxon>Phyllobacteriaceae</taxon>
        <taxon>Nitratireductor</taxon>
    </lineage>
</organism>
<protein>
    <submittedName>
        <fullName evidence="2">TerB family tellurite resistance protein</fullName>
    </submittedName>
</protein>
<dbReference type="Pfam" id="PF05099">
    <property type="entry name" value="TerB"/>
    <property type="match status" value="1"/>
</dbReference>
<dbReference type="Gene3D" id="1.10.3680.10">
    <property type="entry name" value="TerB-like"/>
    <property type="match status" value="1"/>
</dbReference>